<protein>
    <submittedName>
        <fullName evidence="1">Uncharacterized protein</fullName>
    </submittedName>
</protein>
<name>A0ACC1D5Q6_9NEOP</name>
<organism evidence="1 2">
    <name type="scientific">Dendrolimus kikuchii</name>
    <dbReference type="NCBI Taxonomy" id="765133"/>
    <lineage>
        <taxon>Eukaryota</taxon>
        <taxon>Metazoa</taxon>
        <taxon>Ecdysozoa</taxon>
        <taxon>Arthropoda</taxon>
        <taxon>Hexapoda</taxon>
        <taxon>Insecta</taxon>
        <taxon>Pterygota</taxon>
        <taxon>Neoptera</taxon>
        <taxon>Endopterygota</taxon>
        <taxon>Lepidoptera</taxon>
        <taxon>Glossata</taxon>
        <taxon>Ditrysia</taxon>
        <taxon>Bombycoidea</taxon>
        <taxon>Lasiocampidae</taxon>
        <taxon>Dendrolimus</taxon>
    </lineage>
</organism>
<evidence type="ECO:0000313" key="2">
    <source>
        <dbReference type="Proteomes" id="UP000824533"/>
    </source>
</evidence>
<evidence type="ECO:0000313" key="1">
    <source>
        <dbReference type="EMBL" id="KAJ0179177.1"/>
    </source>
</evidence>
<reference evidence="1 2" key="1">
    <citation type="journal article" date="2021" name="Front. Genet.">
        <title>Chromosome-Level Genome Assembly Reveals Significant Gene Expansion in the Toll and IMD Signaling Pathways of Dendrolimus kikuchii.</title>
        <authorList>
            <person name="Zhou J."/>
            <person name="Wu P."/>
            <person name="Xiong Z."/>
            <person name="Liu N."/>
            <person name="Zhao N."/>
            <person name="Ji M."/>
            <person name="Qiu Y."/>
            <person name="Yang B."/>
        </authorList>
    </citation>
    <scope>NUCLEOTIDE SEQUENCE [LARGE SCALE GENOMIC DNA]</scope>
    <source>
        <strain evidence="1">Ann1</strain>
    </source>
</reference>
<keyword evidence="2" id="KW-1185">Reference proteome</keyword>
<sequence>MPHRILKASTMKTVIIIAAFVVILALVAKAENKDGTVCNDCNRVPTHMLQKRDTIYVKHPNGCIFYECIGNCRQKGHKRGGICTINGCQCLS</sequence>
<dbReference type="EMBL" id="CM034394">
    <property type="protein sequence ID" value="KAJ0179177.1"/>
    <property type="molecule type" value="Genomic_DNA"/>
</dbReference>
<comment type="caution">
    <text evidence="1">The sequence shown here is derived from an EMBL/GenBank/DDBJ whole genome shotgun (WGS) entry which is preliminary data.</text>
</comment>
<proteinExistence type="predicted"/>
<dbReference type="Proteomes" id="UP000824533">
    <property type="component" value="Linkage Group LG08"/>
</dbReference>
<gene>
    <name evidence="1" type="ORF">K1T71_004889</name>
</gene>
<accession>A0ACC1D5Q6</accession>